<name>A0A1V0SJZ4_9VIRU</name>
<proteinExistence type="predicted"/>
<dbReference type="InterPro" id="IPR036770">
    <property type="entry name" value="Ankyrin_rpt-contain_sf"/>
</dbReference>
<evidence type="ECO:0000256" key="1">
    <source>
        <dbReference type="SAM" id="Coils"/>
    </source>
</evidence>
<reference evidence="2" key="1">
    <citation type="journal article" date="2017" name="Science">
        <title>Giant viruses with an expanded complement of translation system components.</title>
        <authorList>
            <person name="Schulz F."/>
            <person name="Yutin N."/>
            <person name="Ivanova N.N."/>
            <person name="Ortega D.R."/>
            <person name="Lee T.K."/>
            <person name="Vierheilig J."/>
            <person name="Daims H."/>
            <person name="Horn M."/>
            <person name="Wagner M."/>
            <person name="Jensen G.J."/>
            <person name="Kyrpides N.C."/>
            <person name="Koonin E.V."/>
            <person name="Woyke T."/>
        </authorList>
    </citation>
    <scope>NUCLEOTIDE SEQUENCE</scope>
    <source>
        <strain evidence="2">KNV1</strain>
    </source>
</reference>
<organism evidence="2">
    <name type="scientific">Klosneuvirus KNV1</name>
    <dbReference type="NCBI Taxonomy" id="1977640"/>
    <lineage>
        <taxon>Viruses</taxon>
        <taxon>Varidnaviria</taxon>
        <taxon>Bamfordvirae</taxon>
        <taxon>Nucleocytoviricota</taxon>
        <taxon>Megaviricetes</taxon>
        <taxon>Imitervirales</taxon>
        <taxon>Mimiviridae</taxon>
        <taxon>Klosneuvirinae</taxon>
        <taxon>Klosneuvirus</taxon>
    </lineage>
</organism>
<gene>
    <name evidence="2" type="ORF">Klosneuvirus_3_185</name>
</gene>
<evidence type="ECO:0000313" key="2">
    <source>
        <dbReference type="EMBL" id="ARF12050.1"/>
    </source>
</evidence>
<accession>A0A1V0SJZ4</accession>
<sequence>MFSWLFGSNDTEDDVINNIFYYTIHNNNTMVIKLLDDHKNIDLNDKRCKDKYNNTLLHILANSQNATLVRHLIIQGLRRDHVNVFGEKAINIALKNNNLTMVRVLSDIEQDPELIQRIEGLEVQRKTLYERIEKTETALGTANEEIKTLKRKRCDQCDVNVRENKRLKAENDVLGKTNEKLTKDNSDLQTTVTNLRATFKK</sequence>
<keyword evidence="1" id="KW-0175">Coiled coil</keyword>
<dbReference type="InterPro" id="IPR002110">
    <property type="entry name" value="Ankyrin_rpt"/>
</dbReference>
<dbReference type="Pfam" id="PF12796">
    <property type="entry name" value="Ank_2"/>
    <property type="match status" value="1"/>
</dbReference>
<dbReference type="SUPFAM" id="SSF48403">
    <property type="entry name" value="Ankyrin repeat"/>
    <property type="match status" value="1"/>
</dbReference>
<protein>
    <submittedName>
        <fullName evidence="2">Uncharacterized protein</fullName>
    </submittedName>
</protein>
<dbReference type="EMBL" id="KY684110">
    <property type="protein sequence ID" value="ARF12050.1"/>
    <property type="molecule type" value="Genomic_DNA"/>
</dbReference>
<dbReference type="Gene3D" id="1.25.40.20">
    <property type="entry name" value="Ankyrin repeat-containing domain"/>
    <property type="match status" value="1"/>
</dbReference>
<feature type="coiled-coil region" evidence="1">
    <location>
        <begin position="118"/>
        <end position="198"/>
    </location>
</feature>